<dbReference type="PANTHER" id="PTHR45710:SF8">
    <property type="entry name" value="RERATING FAMILY MEMBER 4"/>
    <property type="match status" value="1"/>
</dbReference>
<dbReference type="GO" id="GO:0005576">
    <property type="term" value="C:extracellular region"/>
    <property type="evidence" value="ECO:0007669"/>
    <property type="project" value="UniProtKB-SubCell"/>
</dbReference>
<dbReference type="AlphaFoldDB" id="A0A9F5N7C9"/>
<evidence type="ECO:0000256" key="6">
    <source>
        <dbReference type="SAM" id="Phobius"/>
    </source>
</evidence>
<comment type="subcellular location">
    <subcellularLocation>
        <location evidence="1">Cell membrane</location>
        <topology evidence="1">Single-pass type II membrane protein</topology>
    </subcellularLocation>
    <subcellularLocation>
        <location evidence="2">Secreted</location>
    </subcellularLocation>
</comment>
<dbReference type="InterPro" id="IPR001304">
    <property type="entry name" value="C-type_lectin-like"/>
</dbReference>
<accession>A0A9F5N7C9</accession>
<feature type="region of interest" description="Disordered" evidence="5">
    <location>
        <begin position="1"/>
        <end position="21"/>
    </location>
</feature>
<evidence type="ECO:0000259" key="7">
    <source>
        <dbReference type="PROSITE" id="PS50041"/>
    </source>
</evidence>
<dbReference type="OrthoDB" id="9025836at2759"/>
<dbReference type="Gene3D" id="3.10.100.10">
    <property type="entry name" value="Mannose-Binding Protein A, subunit A"/>
    <property type="match status" value="1"/>
</dbReference>
<gene>
    <name evidence="9" type="primary">LOC112542968</name>
</gene>
<dbReference type="CDD" id="cd03593">
    <property type="entry name" value="CLECT_NK_receptors_like"/>
    <property type="match status" value="1"/>
</dbReference>
<proteinExistence type="predicted"/>
<evidence type="ECO:0000256" key="1">
    <source>
        <dbReference type="ARBA" id="ARBA00004401"/>
    </source>
</evidence>
<sequence>MWNMDEPEEGYRDGNQSDEQQQNLQASLRNGHTFGQEGETGILRRSESTSQPTFCEAFCAFRKCHLVIVIIILIFSHGLFFYLGTLVPSNCQEDENKCPLAWIGHQGHCYRFSKEEKNWTESQNACISLGASLAKITDGEMDIVENLINKNIFWIGLKREPDQPWKWLDGENSTLKVLGNGGDCAFLDDGATASSARCSTEHRYLCKKNYPTRS</sequence>
<dbReference type="InterPro" id="IPR016187">
    <property type="entry name" value="CTDL_fold"/>
</dbReference>
<evidence type="ECO:0000256" key="4">
    <source>
        <dbReference type="ARBA" id="ARBA00022734"/>
    </source>
</evidence>
<keyword evidence="6" id="KW-0812">Transmembrane</keyword>
<dbReference type="SUPFAM" id="SSF56436">
    <property type="entry name" value="C-type lectin-like"/>
    <property type="match status" value="1"/>
</dbReference>
<dbReference type="InterPro" id="IPR050828">
    <property type="entry name" value="C-type_lectin/matrix_domain"/>
</dbReference>
<dbReference type="GO" id="GO:0030246">
    <property type="term" value="F:carbohydrate binding"/>
    <property type="evidence" value="ECO:0007669"/>
    <property type="project" value="UniProtKB-KW"/>
</dbReference>
<dbReference type="PROSITE" id="PS50041">
    <property type="entry name" value="C_TYPE_LECTIN_2"/>
    <property type="match status" value="1"/>
</dbReference>
<keyword evidence="6" id="KW-1133">Transmembrane helix</keyword>
<dbReference type="Proteomes" id="UP000695026">
    <property type="component" value="Unplaced"/>
</dbReference>
<dbReference type="OMA" id="RCSTEHR"/>
<dbReference type="KEGG" id="pbi:112542968"/>
<organism evidence="8 9">
    <name type="scientific">Python bivittatus</name>
    <name type="common">Burmese python</name>
    <name type="synonym">Python molurus bivittatus</name>
    <dbReference type="NCBI Taxonomy" id="176946"/>
    <lineage>
        <taxon>Eukaryota</taxon>
        <taxon>Metazoa</taxon>
        <taxon>Chordata</taxon>
        <taxon>Craniata</taxon>
        <taxon>Vertebrata</taxon>
        <taxon>Euteleostomi</taxon>
        <taxon>Lepidosauria</taxon>
        <taxon>Squamata</taxon>
        <taxon>Bifurcata</taxon>
        <taxon>Unidentata</taxon>
        <taxon>Episquamata</taxon>
        <taxon>Toxicofera</taxon>
        <taxon>Serpentes</taxon>
        <taxon>Henophidia</taxon>
        <taxon>Pythonidae</taxon>
        <taxon>Python</taxon>
    </lineage>
</organism>
<dbReference type="RefSeq" id="XP_025032783.1">
    <property type="nucleotide sequence ID" value="XM_025177015.1"/>
</dbReference>
<dbReference type="GeneID" id="112542968"/>
<dbReference type="InterPro" id="IPR033992">
    <property type="entry name" value="NKR-like_CTLD"/>
</dbReference>
<evidence type="ECO:0000313" key="8">
    <source>
        <dbReference type="Proteomes" id="UP000695026"/>
    </source>
</evidence>
<reference evidence="9" key="1">
    <citation type="submission" date="2025-08" db="UniProtKB">
        <authorList>
            <consortium name="RefSeq"/>
        </authorList>
    </citation>
    <scope>IDENTIFICATION</scope>
    <source>
        <tissue evidence="9">Liver</tissue>
    </source>
</reference>
<evidence type="ECO:0000313" key="9">
    <source>
        <dbReference type="RefSeq" id="XP_025032783.1"/>
    </source>
</evidence>
<keyword evidence="3" id="KW-0964">Secreted</keyword>
<evidence type="ECO:0000256" key="2">
    <source>
        <dbReference type="ARBA" id="ARBA00004613"/>
    </source>
</evidence>
<feature type="transmembrane region" description="Helical" evidence="6">
    <location>
        <begin position="66"/>
        <end position="87"/>
    </location>
</feature>
<name>A0A9F5N7C9_PYTBI</name>
<dbReference type="InterPro" id="IPR016186">
    <property type="entry name" value="C-type_lectin-like/link_sf"/>
</dbReference>
<dbReference type="PANTHER" id="PTHR45710">
    <property type="entry name" value="C-TYPE LECTIN DOMAIN-CONTAINING PROTEIN 180"/>
    <property type="match status" value="1"/>
</dbReference>
<dbReference type="GO" id="GO:0005886">
    <property type="term" value="C:plasma membrane"/>
    <property type="evidence" value="ECO:0007669"/>
    <property type="project" value="UniProtKB-SubCell"/>
</dbReference>
<protein>
    <submittedName>
        <fullName evidence="9">C-type lectin domain family 2 member D-like</fullName>
    </submittedName>
</protein>
<feature type="domain" description="C-type lectin" evidence="7">
    <location>
        <begin position="105"/>
        <end position="207"/>
    </location>
</feature>
<dbReference type="SMART" id="SM00034">
    <property type="entry name" value="CLECT"/>
    <property type="match status" value="1"/>
</dbReference>
<keyword evidence="6" id="KW-0472">Membrane</keyword>
<dbReference type="Pfam" id="PF00059">
    <property type="entry name" value="Lectin_C"/>
    <property type="match status" value="1"/>
</dbReference>
<evidence type="ECO:0000256" key="5">
    <source>
        <dbReference type="SAM" id="MobiDB-lite"/>
    </source>
</evidence>
<evidence type="ECO:0000256" key="3">
    <source>
        <dbReference type="ARBA" id="ARBA00022525"/>
    </source>
</evidence>
<keyword evidence="4" id="KW-0430">Lectin</keyword>
<keyword evidence="8" id="KW-1185">Reference proteome</keyword>